<dbReference type="AlphaFoldDB" id="A0A840X602"/>
<gene>
    <name evidence="2" type="ORF">BJ959_000091</name>
</gene>
<comment type="caution">
    <text evidence="2">The sequence shown here is derived from an EMBL/GenBank/DDBJ whole genome shotgun (WGS) entry which is preliminary data.</text>
</comment>
<dbReference type="InterPro" id="IPR000600">
    <property type="entry name" value="ROK"/>
</dbReference>
<dbReference type="OrthoDB" id="849313at2"/>
<sequence length="255" mass="26710">MALALGIDIGGTGIKGALVDLDAGELASERVKLPTPDGGEPEAIITSVRQLADELSDLSGTALDDVAHIGVCFPAVVLRGRTMSAANVSERWIGLDADTAFSEALGRDIHFVNDADAAGYAEAVFGAARGQRGLVLMTTLGTGIGSALIYNGVLVPNSELGHLELDGRDAETGAANSAREREGLSFADWATRLTRYYGYLERLFSPDLFVIGGGISKQHEEFVPLIDVRTPIVPAALRNNAGIIGAAALATEHQR</sequence>
<dbReference type="Pfam" id="PF00480">
    <property type="entry name" value="ROK"/>
    <property type="match status" value="1"/>
</dbReference>
<protein>
    <submittedName>
        <fullName evidence="2">Polyphosphate glucokinase</fullName>
        <ecNumber evidence="2">2.7.1.63</ecNumber>
    </submittedName>
</protein>
<dbReference type="RefSeq" id="WP_153981217.1">
    <property type="nucleotide sequence ID" value="NZ_BAAANZ010000001.1"/>
</dbReference>
<evidence type="ECO:0000313" key="2">
    <source>
        <dbReference type="EMBL" id="MBB5616595.1"/>
    </source>
</evidence>
<keyword evidence="3" id="KW-1185">Reference proteome</keyword>
<evidence type="ECO:0000313" key="3">
    <source>
        <dbReference type="Proteomes" id="UP000552883"/>
    </source>
</evidence>
<comment type="similarity">
    <text evidence="1">Belongs to the ROK (NagC/XylR) family.</text>
</comment>
<name>A0A840X602_9MICO</name>
<proteinExistence type="inferred from homology"/>
<keyword evidence="2" id="KW-0418">Kinase</keyword>
<dbReference type="SUPFAM" id="SSF53067">
    <property type="entry name" value="Actin-like ATPase domain"/>
    <property type="match status" value="1"/>
</dbReference>
<dbReference type="EMBL" id="JACHBS010000001">
    <property type="protein sequence ID" value="MBB5616595.1"/>
    <property type="molecule type" value="Genomic_DNA"/>
</dbReference>
<dbReference type="Gene3D" id="3.30.420.40">
    <property type="match status" value="2"/>
</dbReference>
<keyword evidence="2" id="KW-0808">Transferase</keyword>
<evidence type="ECO:0000256" key="1">
    <source>
        <dbReference type="ARBA" id="ARBA00006479"/>
    </source>
</evidence>
<dbReference type="InterPro" id="IPR043129">
    <property type="entry name" value="ATPase_NBD"/>
</dbReference>
<dbReference type="Proteomes" id="UP000552883">
    <property type="component" value="Unassembled WGS sequence"/>
</dbReference>
<dbReference type="PANTHER" id="PTHR18964:SF146">
    <property type="entry name" value="POLYPHOSPHATE GLUCOKINASE"/>
    <property type="match status" value="1"/>
</dbReference>
<dbReference type="NCBIfam" id="NF045942">
    <property type="entry name" value="PolPhglucPhase"/>
    <property type="match status" value="1"/>
</dbReference>
<dbReference type="PANTHER" id="PTHR18964">
    <property type="entry name" value="ROK (REPRESSOR, ORF, KINASE) FAMILY"/>
    <property type="match status" value="1"/>
</dbReference>
<dbReference type="EC" id="2.7.1.63" evidence="2"/>
<reference evidence="2 3" key="1">
    <citation type="submission" date="2020-08" db="EMBL/GenBank/DDBJ databases">
        <title>Sequencing the genomes of 1000 actinobacteria strains.</title>
        <authorList>
            <person name="Klenk H.-P."/>
        </authorList>
    </citation>
    <scope>NUCLEOTIDE SEQUENCE [LARGE SCALE GENOMIC DNA]</scope>
    <source>
        <strain evidence="2 3">DSM 23889</strain>
    </source>
</reference>
<accession>A0A840X602</accession>
<dbReference type="CDD" id="cd24058">
    <property type="entry name" value="ASKHA_NBD_ROK_PPGK"/>
    <property type="match status" value="1"/>
</dbReference>
<organism evidence="2 3">
    <name type="scientific">Microcella frigidaquae</name>
    <dbReference type="NCBI Taxonomy" id="424758"/>
    <lineage>
        <taxon>Bacteria</taxon>
        <taxon>Bacillati</taxon>
        <taxon>Actinomycetota</taxon>
        <taxon>Actinomycetes</taxon>
        <taxon>Micrococcales</taxon>
        <taxon>Microbacteriaceae</taxon>
        <taxon>Microcella</taxon>
    </lineage>
</organism>
<dbReference type="GO" id="GO:0047330">
    <property type="term" value="F:polyphosphate-glucose phosphotransferase activity"/>
    <property type="evidence" value="ECO:0007669"/>
    <property type="project" value="UniProtKB-EC"/>
</dbReference>